<dbReference type="RefSeq" id="XP_041549751.1">
    <property type="nucleotide sequence ID" value="XM_041700207.1"/>
</dbReference>
<keyword evidence="5" id="KW-0560">Oxidoreductase</keyword>
<proteinExistence type="inferred from homology"/>
<dbReference type="EMBL" id="AP024443">
    <property type="protein sequence ID" value="BCS17557.1"/>
    <property type="molecule type" value="Genomic_DNA"/>
</dbReference>
<dbReference type="SUPFAM" id="SSF48264">
    <property type="entry name" value="Cytochrome P450"/>
    <property type="match status" value="1"/>
</dbReference>
<dbReference type="GeneID" id="64967562"/>
<dbReference type="InterPro" id="IPR036396">
    <property type="entry name" value="Cyt_P450_sf"/>
</dbReference>
<keyword evidence="4 8" id="KW-0479">Metal-binding</keyword>
<dbReference type="KEGG" id="apuu:APUU_10385S"/>
<name>A0A7R7X9Y0_9EURO</name>
<dbReference type="InterPro" id="IPR001128">
    <property type="entry name" value="Cyt_P450"/>
</dbReference>
<feature type="binding site" description="axial binding residue" evidence="8">
    <location>
        <position position="329"/>
    </location>
    <ligand>
        <name>heme</name>
        <dbReference type="ChEBI" id="CHEBI:30413"/>
    </ligand>
    <ligandPart>
        <name>Fe</name>
        <dbReference type="ChEBI" id="CHEBI:18248"/>
    </ligandPart>
</feature>
<accession>A0A7R7X9Y0</accession>
<reference evidence="9" key="2">
    <citation type="submission" date="2021-02" db="EMBL/GenBank/DDBJ databases">
        <title>Aspergillus puulaauensis MK2 genome sequence.</title>
        <authorList>
            <person name="Futagami T."/>
            <person name="Mori K."/>
            <person name="Kadooka C."/>
            <person name="Tanaka T."/>
        </authorList>
    </citation>
    <scope>NUCLEOTIDE SEQUENCE</scope>
    <source>
        <strain evidence="9">MK2</strain>
    </source>
</reference>
<dbReference type="GO" id="GO:0020037">
    <property type="term" value="F:heme binding"/>
    <property type="evidence" value="ECO:0007669"/>
    <property type="project" value="InterPro"/>
</dbReference>
<keyword evidence="7" id="KW-0503">Monooxygenase</keyword>
<dbReference type="PRINTS" id="PR00465">
    <property type="entry name" value="EP450IV"/>
</dbReference>
<organism evidence="9 10">
    <name type="scientific">Aspergillus puulaauensis</name>
    <dbReference type="NCBI Taxonomy" id="1220207"/>
    <lineage>
        <taxon>Eukaryota</taxon>
        <taxon>Fungi</taxon>
        <taxon>Dikarya</taxon>
        <taxon>Ascomycota</taxon>
        <taxon>Pezizomycotina</taxon>
        <taxon>Eurotiomycetes</taxon>
        <taxon>Eurotiomycetidae</taxon>
        <taxon>Eurotiales</taxon>
        <taxon>Aspergillaceae</taxon>
        <taxon>Aspergillus</taxon>
    </lineage>
</organism>
<evidence type="ECO:0008006" key="11">
    <source>
        <dbReference type="Google" id="ProtNLM"/>
    </source>
</evidence>
<dbReference type="GO" id="GO:0016705">
    <property type="term" value="F:oxidoreductase activity, acting on paired donors, with incorporation or reduction of molecular oxygen"/>
    <property type="evidence" value="ECO:0007669"/>
    <property type="project" value="InterPro"/>
</dbReference>
<dbReference type="PRINTS" id="PR00385">
    <property type="entry name" value="P450"/>
</dbReference>
<dbReference type="InterPro" id="IPR050121">
    <property type="entry name" value="Cytochrome_P450_monoxygenase"/>
</dbReference>
<protein>
    <recommendedName>
        <fullName evidence="11">Cytochrome P450</fullName>
    </recommendedName>
</protein>
<comment type="cofactor">
    <cofactor evidence="1 8">
        <name>heme</name>
        <dbReference type="ChEBI" id="CHEBI:30413"/>
    </cofactor>
</comment>
<evidence type="ECO:0000256" key="7">
    <source>
        <dbReference type="ARBA" id="ARBA00023033"/>
    </source>
</evidence>
<dbReference type="PANTHER" id="PTHR24305:SF29">
    <property type="entry name" value="BENZOATE-PARA-HYDROXYLASE"/>
    <property type="match status" value="1"/>
</dbReference>
<keyword evidence="6 8" id="KW-0408">Iron</keyword>
<dbReference type="Pfam" id="PF00067">
    <property type="entry name" value="p450"/>
    <property type="match status" value="1"/>
</dbReference>
<sequence>MSSAFSAKNLQEFEPHMSKDIRKLVDSFQRRLEGSKTAALDFNVYGTIHIIQYSYPTDAYSANFLAFDAIGDFAFGEPFGFLDREEDYLNLIDAVDARGEVLNALGHVPRSLRAFMKYLPFDSFWLKGVQGTQVLGTLGTRAYFKRRDQASSRKDLLSFLFNAKDPTTGDPLMENEVIAESISFIVGGSDTTSSSMTNIVDIVSRAEAVQRYLQEELDVAFPGDMAADWVADFKTVESLPVLNAIVREALRLRPTSATGLERVTPMGGKVIAGRSFPEGTLVSVPTLNIHHNPVVFKDSESFCYERWIGEDSSRLLDSFIPFSVGPRACTGRNFAWMEMLKTLATLFKLFHLERVFVGDTVLREGFFMKSQECEVVLKRRTVQA</sequence>
<evidence type="ECO:0000256" key="4">
    <source>
        <dbReference type="ARBA" id="ARBA00022723"/>
    </source>
</evidence>
<evidence type="ECO:0000313" key="9">
    <source>
        <dbReference type="EMBL" id="BCS17557.1"/>
    </source>
</evidence>
<dbReference type="Proteomes" id="UP000654913">
    <property type="component" value="Chromosome 1"/>
</dbReference>
<keyword evidence="3 8" id="KW-0349">Heme</keyword>
<dbReference type="GO" id="GO:0005506">
    <property type="term" value="F:iron ion binding"/>
    <property type="evidence" value="ECO:0007669"/>
    <property type="project" value="InterPro"/>
</dbReference>
<evidence type="ECO:0000256" key="1">
    <source>
        <dbReference type="ARBA" id="ARBA00001971"/>
    </source>
</evidence>
<dbReference type="Gene3D" id="1.10.630.10">
    <property type="entry name" value="Cytochrome P450"/>
    <property type="match status" value="1"/>
</dbReference>
<comment type="similarity">
    <text evidence="2">Belongs to the cytochrome P450 family.</text>
</comment>
<keyword evidence="10" id="KW-1185">Reference proteome</keyword>
<evidence type="ECO:0000256" key="6">
    <source>
        <dbReference type="ARBA" id="ARBA00023004"/>
    </source>
</evidence>
<evidence type="ECO:0000256" key="2">
    <source>
        <dbReference type="ARBA" id="ARBA00010617"/>
    </source>
</evidence>
<dbReference type="OrthoDB" id="1470350at2759"/>
<dbReference type="InterPro" id="IPR002403">
    <property type="entry name" value="Cyt_P450_E_grp-IV"/>
</dbReference>
<evidence type="ECO:0000256" key="3">
    <source>
        <dbReference type="ARBA" id="ARBA00022617"/>
    </source>
</evidence>
<dbReference type="PANTHER" id="PTHR24305">
    <property type="entry name" value="CYTOCHROME P450"/>
    <property type="match status" value="1"/>
</dbReference>
<reference evidence="9" key="1">
    <citation type="submission" date="2021-01" db="EMBL/GenBank/DDBJ databases">
        <authorList>
            <consortium name="Aspergillus puulaauensis MK2 genome sequencing consortium"/>
            <person name="Kazuki M."/>
            <person name="Futagami T."/>
        </authorList>
    </citation>
    <scope>NUCLEOTIDE SEQUENCE</scope>
    <source>
        <strain evidence="9">MK2</strain>
    </source>
</reference>
<evidence type="ECO:0000256" key="5">
    <source>
        <dbReference type="ARBA" id="ARBA00023002"/>
    </source>
</evidence>
<dbReference type="AlphaFoldDB" id="A0A7R7X9Y0"/>
<evidence type="ECO:0000256" key="8">
    <source>
        <dbReference type="PIRSR" id="PIRSR602403-1"/>
    </source>
</evidence>
<dbReference type="GO" id="GO:0004497">
    <property type="term" value="F:monooxygenase activity"/>
    <property type="evidence" value="ECO:0007669"/>
    <property type="project" value="UniProtKB-KW"/>
</dbReference>
<gene>
    <name evidence="9" type="ORF">APUU_10385S</name>
</gene>
<evidence type="ECO:0000313" key="10">
    <source>
        <dbReference type="Proteomes" id="UP000654913"/>
    </source>
</evidence>